<evidence type="ECO:0000313" key="9">
    <source>
        <dbReference type="EMBL" id="CAA9587541.1"/>
    </source>
</evidence>
<dbReference type="InterPro" id="IPR000715">
    <property type="entry name" value="Glycosyl_transferase_4"/>
</dbReference>
<dbReference type="GO" id="GO:0009252">
    <property type="term" value="P:peptidoglycan biosynthetic process"/>
    <property type="evidence" value="ECO:0007669"/>
    <property type="project" value="UniProtKB-UniRule"/>
</dbReference>
<comment type="pathway">
    <text evidence="7">Cell wall biogenesis; peptidoglycan biosynthesis.</text>
</comment>
<evidence type="ECO:0000256" key="3">
    <source>
        <dbReference type="ARBA" id="ARBA00022679"/>
    </source>
</evidence>
<keyword evidence="7" id="KW-0573">Peptidoglycan synthesis</keyword>
<name>A0A6J4VUZ3_9DEIN</name>
<dbReference type="EC" id="2.7.8.13" evidence="7"/>
<evidence type="ECO:0000256" key="1">
    <source>
        <dbReference type="ARBA" id="ARBA00004141"/>
    </source>
</evidence>
<dbReference type="GO" id="GO:0046872">
    <property type="term" value="F:metal ion binding"/>
    <property type="evidence" value="ECO:0007669"/>
    <property type="project" value="UniProtKB-KW"/>
</dbReference>
<dbReference type="Pfam" id="PF00953">
    <property type="entry name" value="Glycos_transf_4"/>
    <property type="match status" value="1"/>
</dbReference>
<keyword evidence="7" id="KW-0132">Cell division</keyword>
<dbReference type="GO" id="GO:0008360">
    <property type="term" value="P:regulation of cell shape"/>
    <property type="evidence" value="ECO:0007669"/>
    <property type="project" value="UniProtKB-KW"/>
</dbReference>
<keyword evidence="5 7" id="KW-1133">Transmembrane helix</keyword>
<proteinExistence type="inferred from homology"/>
<dbReference type="UniPathway" id="UPA00219"/>
<keyword evidence="7" id="KW-1003">Cell membrane</keyword>
<dbReference type="GO" id="GO:0008963">
    <property type="term" value="F:phospho-N-acetylmuramoyl-pentapeptide-transferase activity"/>
    <property type="evidence" value="ECO:0007669"/>
    <property type="project" value="UniProtKB-UniRule"/>
</dbReference>
<feature type="transmembrane region" description="Helical" evidence="7">
    <location>
        <begin position="186"/>
        <end position="214"/>
    </location>
</feature>
<feature type="transmembrane region" description="Helical" evidence="7">
    <location>
        <begin position="70"/>
        <end position="86"/>
    </location>
</feature>
<protein>
    <recommendedName>
        <fullName evidence="7">Phospho-N-acetylmuramoyl-pentapeptide-transferase</fullName>
        <ecNumber evidence="7">2.7.8.13</ecNumber>
    </recommendedName>
    <alternativeName>
        <fullName evidence="7">UDP-MurNAc-pentapeptide phosphotransferase</fullName>
    </alternativeName>
</protein>
<feature type="transmembrane region" description="Helical" evidence="7">
    <location>
        <begin position="297"/>
        <end position="315"/>
    </location>
</feature>
<feature type="transmembrane region" description="Helical" evidence="7">
    <location>
        <begin position="47"/>
        <end position="63"/>
    </location>
</feature>
<comment type="cofactor">
    <cofactor evidence="7 8">
        <name>Mg(2+)</name>
        <dbReference type="ChEBI" id="CHEBI:18420"/>
    </cofactor>
</comment>
<keyword evidence="7" id="KW-0131">Cell cycle</keyword>
<dbReference type="EMBL" id="CADCWP010000342">
    <property type="protein sequence ID" value="CAA9587541.1"/>
    <property type="molecule type" value="Genomic_DNA"/>
</dbReference>
<reference evidence="9" key="1">
    <citation type="submission" date="2020-02" db="EMBL/GenBank/DDBJ databases">
        <authorList>
            <person name="Meier V. D."/>
        </authorList>
    </citation>
    <scope>NUCLEOTIDE SEQUENCE</scope>
    <source>
        <strain evidence="9">AVDCRST_MAG86</strain>
    </source>
</reference>
<feature type="transmembrane region" description="Helical" evidence="7">
    <location>
        <begin position="153"/>
        <end position="174"/>
    </location>
</feature>
<feature type="transmembrane region" description="Helical" evidence="7">
    <location>
        <begin position="250"/>
        <end position="271"/>
    </location>
</feature>
<dbReference type="PROSITE" id="PS01348">
    <property type="entry name" value="MRAY_2"/>
    <property type="match status" value="1"/>
</dbReference>
<dbReference type="PANTHER" id="PTHR22926:SF5">
    <property type="entry name" value="PHOSPHO-N-ACETYLMURAMOYL-PENTAPEPTIDE-TRANSFERASE HOMOLOG"/>
    <property type="match status" value="1"/>
</dbReference>
<dbReference type="AlphaFoldDB" id="A0A6J4VUZ3"/>
<keyword evidence="4 7" id="KW-0812">Transmembrane</keyword>
<keyword evidence="7" id="KW-0961">Cell wall biogenesis/degradation</keyword>
<keyword evidence="6 7" id="KW-0472">Membrane</keyword>
<feature type="transmembrane region" description="Helical" evidence="7">
    <location>
        <begin position="127"/>
        <end position="146"/>
    </location>
</feature>
<comment type="similarity">
    <text evidence="2 7">Belongs to the glycosyltransferase 4 family. MraY subfamily.</text>
</comment>
<comment type="function">
    <text evidence="7">Catalyzes the initial step of the lipid cycle reactions in the biosynthesis of the cell wall peptidoglycan: transfers peptidoglycan precursor phospho-MurNAc-pentapeptide from UDP-MurNAc-pentapeptide onto the lipid carrier undecaprenyl phosphate, yielding undecaprenyl-pyrophosphoryl-MurNAc-pentapeptide, known as lipid I.</text>
</comment>
<evidence type="ECO:0000256" key="8">
    <source>
        <dbReference type="PIRSR" id="PIRSR600715-1"/>
    </source>
</evidence>
<dbReference type="PANTHER" id="PTHR22926">
    <property type="entry name" value="PHOSPHO-N-ACETYLMURAMOYL-PENTAPEPTIDE-TRANSFERASE"/>
    <property type="match status" value="1"/>
</dbReference>
<keyword evidence="3 7" id="KW-0808">Transferase</keyword>
<evidence type="ECO:0000256" key="7">
    <source>
        <dbReference type="HAMAP-Rule" id="MF_00038"/>
    </source>
</evidence>
<comment type="subcellular location">
    <subcellularLocation>
        <location evidence="7">Cell membrane</location>
        <topology evidence="7">Multi-pass membrane protein</topology>
    </subcellularLocation>
    <subcellularLocation>
        <location evidence="1">Membrane</location>
        <topology evidence="1">Multi-pass membrane protein</topology>
    </subcellularLocation>
</comment>
<keyword evidence="7" id="KW-0133">Cell shape</keyword>
<sequence>MIVLVAALVSFVAVGSFIQLASRYGWGKSIRPDGPESHLSKAGTPTMGGAAFLGAALLTWLFFGRPGVDSVAVALLTLACGLLGFYDDLTALRRKRAADEPKPAVKVPPAGNVRVTKVVDATTGVLARYRLLIQAGAALVFAVYAVRNGQNLFGPALLDVLGFTFIIVGSVNALNFSDGVDGLAGGMAALILLPFIGVSFAGALIGALLGFLWFNAPKARVFMGGVGSEALGAAIAGTAILAGWGWWLPLIALLPMLEVVSVILQVGYFRLSGGKRLFKMSPLHHHFELSGWPEQQVVLRFWLVTAVCVALAWGLKGGLR</sequence>
<dbReference type="GO" id="GO:0005886">
    <property type="term" value="C:plasma membrane"/>
    <property type="evidence" value="ECO:0007669"/>
    <property type="project" value="UniProtKB-SubCell"/>
</dbReference>
<evidence type="ECO:0000256" key="5">
    <source>
        <dbReference type="ARBA" id="ARBA00022989"/>
    </source>
</evidence>
<dbReference type="GO" id="GO:0071555">
    <property type="term" value="P:cell wall organization"/>
    <property type="evidence" value="ECO:0007669"/>
    <property type="project" value="UniProtKB-KW"/>
</dbReference>
<feature type="binding site" evidence="8">
    <location>
        <position position="175"/>
    </location>
    <ligand>
        <name>Mg(2+)</name>
        <dbReference type="ChEBI" id="CHEBI:18420"/>
    </ligand>
</feature>
<gene>
    <name evidence="7" type="primary">mraY</name>
    <name evidence="9" type="ORF">AVDCRST_MAG86-3840</name>
</gene>
<feature type="transmembrane region" description="Helical" evidence="7">
    <location>
        <begin position="221"/>
        <end position="244"/>
    </location>
</feature>
<evidence type="ECO:0000256" key="2">
    <source>
        <dbReference type="ARBA" id="ARBA00005583"/>
    </source>
</evidence>
<dbReference type="CDD" id="cd06852">
    <property type="entry name" value="GT_MraY"/>
    <property type="match status" value="1"/>
</dbReference>
<dbReference type="HAMAP" id="MF_00038">
    <property type="entry name" value="MraY"/>
    <property type="match status" value="1"/>
</dbReference>
<accession>A0A6J4VUZ3</accession>
<dbReference type="InterPro" id="IPR018480">
    <property type="entry name" value="PNAcMuramoyl-5peptid_Trfase_CS"/>
</dbReference>
<organism evidence="9">
    <name type="scientific">uncultured Truepera sp</name>
    <dbReference type="NCBI Taxonomy" id="543023"/>
    <lineage>
        <taxon>Bacteria</taxon>
        <taxon>Thermotogati</taxon>
        <taxon>Deinococcota</taxon>
        <taxon>Deinococci</taxon>
        <taxon>Trueperales</taxon>
        <taxon>Trueperaceae</taxon>
        <taxon>Truepera</taxon>
        <taxon>environmental samples</taxon>
    </lineage>
</organism>
<dbReference type="InterPro" id="IPR003524">
    <property type="entry name" value="PNAcMuramoyl-5peptid_Trfase"/>
</dbReference>
<evidence type="ECO:0000256" key="6">
    <source>
        <dbReference type="ARBA" id="ARBA00023136"/>
    </source>
</evidence>
<dbReference type="GO" id="GO:0051301">
    <property type="term" value="P:cell division"/>
    <property type="evidence" value="ECO:0007669"/>
    <property type="project" value="UniProtKB-KW"/>
</dbReference>
<keyword evidence="7 8" id="KW-0460">Magnesium</keyword>
<keyword evidence="7 8" id="KW-0479">Metal-binding</keyword>
<comment type="catalytic activity">
    <reaction evidence="7">
        <text>UDP-N-acetyl-alpha-D-muramoyl-L-alanyl-gamma-D-glutamyl-meso-2,6-diaminopimeloyl-D-alanyl-D-alanine + di-trans,octa-cis-undecaprenyl phosphate = di-trans,octa-cis-undecaprenyl diphospho-N-acetyl-alpha-D-muramoyl-L-alanyl-D-glutamyl-meso-2,6-diaminopimeloyl-D-alanyl-D-alanine + UMP</text>
        <dbReference type="Rhea" id="RHEA:28386"/>
        <dbReference type="ChEBI" id="CHEBI:57865"/>
        <dbReference type="ChEBI" id="CHEBI:60392"/>
        <dbReference type="ChEBI" id="CHEBI:61386"/>
        <dbReference type="ChEBI" id="CHEBI:61387"/>
        <dbReference type="EC" id="2.7.8.13"/>
    </reaction>
</comment>
<evidence type="ECO:0000256" key="4">
    <source>
        <dbReference type="ARBA" id="ARBA00022692"/>
    </source>
</evidence>
<dbReference type="PROSITE" id="PS01347">
    <property type="entry name" value="MRAY_1"/>
    <property type="match status" value="1"/>
</dbReference>